<dbReference type="InterPro" id="IPR014125">
    <property type="entry name" value="TraX_Ftype"/>
</dbReference>
<feature type="transmembrane region" description="Helical" evidence="1">
    <location>
        <begin position="59"/>
        <end position="78"/>
    </location>
</feature>
<keyword evidence="1" id="KW-0472">Membrane</keyword>
<keyword evidence="1" id="KW-0812">Transmembrane</keyword>
<dbReference type="AlphaFoldDB" id="A0A515D5W4"/>
<feature type="transmembrane region" description="Helical" evidence="1">
    <location>
        <begin position="151"/>
        <end position="171"/>
    </location>
</feature>
<dbReference type="InterPro" id="IPR008875">
    <property type="entry name" value="TraX"/>
</dbReference>
<geneLocation type="plasmid" evidence="2 3">
    <name>p2-125</name>
</geneLocation>
<dbReference type="Proteomes" id="UP000317572">
    <property type="component" value="Plasmid p2-125"/>
</dbReference>
<dbReference type="Pfam" id="PF05857">
    <property type="entry name" value="TraX"/>
    <property type="match status" value="1"/>
</dbReference>
<proteinExistence type="predicted"/>
<reference evidence="2 3" key="1">
    <citation type="submission" date="2018-11" db="EMBL/GenBank/DDBJ databases">
        <title>The first complete genome of Serratia liquefaciens isolated from metalophyte plant revel distinctness adaptive mechanisms in an extreme habitat.</title>
        <authorList>
            <person name="Caneschi W.L."/>
            <person name="Sanchez A.B."/>
            <person name="Felestrino E.B."/>
            <person name="Assis R.A.B."/>
            <person name="Lemes C.G.C."/>
            <person name="Cordeiro I.F."/>
            <person name="Fonseca N.P."/>
            <person name="Villa M."/>
            <person name="Vieira I.T."/>
            <person name="Moraes L.A."/>
            <person name="Kamino L.H.Y."/>
            <person name="do Carmo F."/>
            <person name="Garcia C.M."/>
            <person name="Almeida N.F."/>
            <person name="Silva R.S."/>
            <person name="Ferro J.A."/>
            <person name="Ferro M.I.T."/>
            <person name="Varani A.M."/>
            <person name="Ferreira R.M."/>
            <person name="dos Santos V.L."/>
            <person name="Silva U.C."/>
            <person name="Setubal J.C."/>
            <person name="Moreira L.M."/>
        </authorList>
    </citation>
    <scope>NUCLEOTIDE SEQUENCE [LARGE SCALE GENOMIC DNA]</scope>
    <source>
        <strain evidence="2 3">FG3</strain>
        <plasmid evidence="2 3">p2-125</plasmid>
    </source>
</reference>
<name>A0A515D5W4_SERLI</name>
<feature type="transmembrane region" description="Helical" evidence="1">
    <location>
        <begin position="183"/>
        <end position="208"/>
    </location>
</feature>
<evidence type="ECO:0000313" key="3">
    <source>
        <dbReference type="Proteomes" id="UP000317572"/>
    </source>
</evidence>
<accession>A0A515D5W4</accession>
<dbReference type="RefSeq" id="WP_142816635.1">
    <property type="nucleotide sequence ID" value="NZ_CP033895.1"/>
</dbReference>
<feature type="transmembrane region" description="Helical" evidence="1">
    <location>
        <begin position="32"/>
        <end position="52"/>
    </location>
</feature>
<evidence type="ECO:0000256" key="1">
    <source>
        <dbReference type="SAM" id="Phobius"/>
    </source>
</evidence>
<gene>
    <name evidence="2" type="primary">traX</name>
    <name evidence="2" type="ORF">EGO53_28865</name>
</gene>
<protein>
    <submittedName>
        <fullName evidence="2">Type-F conjugative transfer system pilin acetylase TraX</fullName>
    </submittedName>
</protein>
<sequence>MRAEDNIFFPLVVVTDNWLQRLLVWTPGQTDLIKTVALLLMVTDHTSLLFGLDNDVLRLLGRGAFPLFGLVWAMNLARHSRIRQSSLNRLWVWAVVAQVGWILAGLQPYEGNILFAFAVSGQALALMQQHGPRVWPLSLGLVLAWLPFSDGSYGFAGIMMLLLACGVCMTARRTTRTGLACCLALVILALNAGDGAAMMMVGLVIPGVTLTVLSRTCRLVARFWPREFFPLFYTVHLAALGLIAM</sequence>
<organism evidence="2 3">
    <name type="scientific">Serratia liquefaciens</name>
    <dbReference type="NCBI Taxonomy" id="614"/>
    <lineage>
        <taxon>Bacteria</taxon>
        <taxon>Pseudomonadati</taxon>
        <taxon>Pseudomonadota</taxon>
        <taxon>Gammaproteobacteria</taxon>
        <taxon>Enterobacterales</taxon>
        <taxon>Yersiniaceae</taxon>
        <taxon>Serratia</taxon>
    </lineage>
</organism>
<keyword evidence="2" id="KW-0614">Plasmid</keyword>
<keyword evidence="1" id="KW-1133">Transmembrane helix</keyword>
<dbReference type="EMBL" id="CP033895">
    <property type="protein sequence ID" value="QDL35792.1"/>
    <property type="molecule type" value="Genomic_DNA"/>
</dbReference>
<evidence type="ECO:0000313" key="2">
    <source>
        <dbReference type="EMBL" id="QDL35792.1"/>
    </source>
</evidence>
<dbReference type="NCBIfam" id="TIGR02755">
    <property type="entry name" value="TraX_Ftype"/>
    <property type="match status" value="1"/>
</dbReference>
<feature type="transmembrane region" description="Helical" evidence="1">
    <location>
        <begin position="90"/>
        <end position="106"/>
    </location>
</feature>